<dbReference type="OrthoDB" id="9807095at2"/>
<dbReference type="PROSITE" id="PS51987">
    <property type="entry name" value="GS_CATALYTIC"/>
    <property type="match status" value="1"/>
</dbReference>
<dbReference type="SUPFAM" id="SSF55931">
    <property type="entry name" value="Glutamine synthetase/guanido kinase"/>
    <property type="match status" value="1"/>
</dbReference>
<comment type="similarity">
    <text evidence="1 2">Belongs to the glutamine synthetase family.</text>
</comment>
<dbReference type="InterPro" id="IPR040577">
    <property type="entry name" value="Gln-synt_C"/>
</dbReference>
<dbReference type="SMART" id="SM01230">
    <property type="entry name" value="Gln-synt_C"/>
    <property type="match status" value="1"/>
</dbReference>
<dbReference type="Pfam" id="PF00120">
    <property type="entry name" value="Gln-synt_C"/>
    <property type="match status" value="1"/>
</dbReference>
<dbReference type="Gene3D" id="3.30.590.10">
    <property type="entry name" value="Glutamine synthetase/guanido kinase, catalytic domain"/>
    <property type="match status" value="1"/>
</dbReference>
<accession>A0A0M6WDN7</accession>
<dbReference type="STRING" id="301302.ERS852420_01468"/>
<dbReference type="PANTHER" id="PTHR42974">
    <property type="entry name" value="GLUTAMINE SYNTHETASE"/>
    <property type="match status" value="1"/>
</dbReference>
<keyword evidence="6" id="KW-1185">Reference proteome</keyword>
<dbReference type="AlphaFoldDB" id="A0A0M6WDN7"/>
<gene>
    <name evidence="5" type="ORF">M72_02061</name>
</gene>
<feature type="domain" description="GS catalytic" evidence="4">
    <location>
        <begin position="164"/>
        <end position="595"/>
    </location>
</feature>
<dbReference type="Pfam" id="PF12437">
    <property type="entry name" value="GSIII_N"/>
    <property type="match status" value="1"/>
</dbReference>
<dbReference type="InterPro" id="IPR022147">
    <property type="entry name" value="GSIII_N"/>
</dbReference>
<evidence type="ECO:0000313" key="6">
    <source>
        <dbReference type="Proteomes" id="UP000049979"/>
    </source>
</evidence>
<dbReference type="InterPro" id="IPR027303">
    <property type="entry name" value="Gln_synth_gly_rich_site"/>
</dbReference>
<evidence type="ECO:0000259" key="4">
    <source>
        <dbReference type="PROSITE" id="PS51987"/>
    </source>
</evidence>
<dbReference type="GO" id="GO:0004356">
    <property type="term" value="F:glutamine synthetase activity"/>
    <property type="evidence" value="ECO:0007669"/>
    <property type="project" value="InterPro"/>
</dbReference>
<evidence type="ECO:0000313" key="5">
    <source>
        <dbReference type="EMBL" id="CRL33445.1"/>
    </source>
</evidence>
<proteinExistence type="inferred from homology"/>
<protein>
    <submittedName>
        <fullName evidence="5">Glutamine synthetase catalytic region</fullName>
    </submittedName>
</protein>
<sequence length="705" mass="77732">MSDYFNVADIFGENVFNDTVMQERLPKKVYKKLHEVMDEGKELDLETADVIAHEMKEWAIEKGATHYTHWFQPLTGVTAEKHDSFITAPMPNGKVLMSFSGKELIKGEPDASSFPSGGLRATFEARGYTAWDCTSPAFVRQDAAGATLCIPTAFCSYTGEALDQKTPLLRSMEAIDTQSIRLLRLFGNTTSKKVTPSVGPEQEYFIVDRQKYLQRKDLIFTGRTLFGAMPPKGQEMDDHYFGAIRERIAAYMKDVNKELWKLGVAAKTQHNEVAPAQHELAPIYAECNVAVDHNQIIMETLKKVAGRHGLQCLLHEKPFAGVNGSGKHDNWSITTDDGINLLEPGKTPHENVQFLLVLTCILKAVDEHAALLRAAAADVGNDHRLGANEAPPAILSIYLGDQLGDVLNQLISTGTATHSLEGEKLETGVKTIPDFMKDATDRNRTSPFAFTGNKFEFRMVGSQDSVAQANIVLNTIVAEAFSDACDVLEKADDFELAAHDLIKKYAIEHQRIVFNGNGYSDEWVAEAQKRGLPNIKSMVDAIPAYTAPESVAAFEKFGVFTKSELESRVEIEYETYAKTINIEAKAMIDIAGKQIIPAVIKYTTELGQSIATVKSACASADVSAQTDILTETSSLLAETQKALKSLETVTAKGTEMGEGKEQAVYYRDEVKSAMDALRAPVDKLEMIVDKDLWPMPSYGDLIFEV</sequence>
<dbReference type="InterPro" id="IPR014746">
    <property type="entry name" value="Gln_synth/guanido_kin_cat_dom"/>
</dbReference>
<dbReference type="PANTHER" id="PTHR42974:SF1">
    <property type="entry name" value="TYPE-3 GLUTAMINE SYNTHETASE"/>
    <property type="match status" value="1"/>
</dbReference>
<dbReference type="PROSITE" id="PS00181">
    <property type="entry name" value="GLNA_ATP"/>
    <property type="match status" value="1"/>
</dbReference>
<dbReference type="Gene3D" id="1.20.120.1560">
    <property type="match status" value="1"/>
</dbReference>
<dbReference type="PROSITE" id="PS51986">
    <property type="entry name" value="GS_BETA_GRASP"/>
    <property type="match status" value="1"/>
</dbReference>
<reference evidence="6" key="1">
    <citation type="submission" date="2015-05" db="EMBL/GenBank/DDBJ databases">
        <authorList>
            <consortium name="Pathogen Informatics"/>
        </authorList>
    </citation>
    <scope>NUCLEOTIDE SEQUENCE [LARGE SCALE GENOMIC DNA]</scope>
    <source>
        <strain evidence="6">M72</strain>
    </source>
</reference>
<evidence type="ECO:0000259" key="3">
    <source>
        <dbReference type="PROSITE" id="PS51986"/>
    </source>
</evidence>
<dbReference type="Pfam" id="PF18318">
    <property type="entry name" value="Gln-synt_C-ter"/>
    <property type="match status" value="1"/>
</dbReference>
<dbReference type="InterPro" id="IPR008147">
    <property type="entry name" value="Gln_synt_N"/>
</dbReference>
<evidence type="ECO:0000256" key="1">
    <source>
        <dbReference type="PROSITE-ProRule" id="PRU01330"/>
    </source>
</evidence>
<dbReference type="GeneID" id="99746718"/>
<organism evidence="5 6">
    <name type="scientific">Roseburia faecis</name>
    <dbReference type="NCBI Taxonomy" id="301302"/>
    <lineage>
        <taxon>Bacteria</taxon>
        <taxon>Bacillati</taxon>
        <taxon>Bacillota</taxon>
        <taxon>Clostridia</taxon>
        <taxon>Lachnospirales</taxon>
        <taxon>Lachnospiraceae</taxon>
        <taxon>Roseburia</taxon>
    </lineage>
</organism>
<dbReference type="EMBL" id="CVRR01000005">
    <property type="protein sequence ID" value="CRL33445.1"/>
    <property type="molecule type" value="Genomic_DNA"/>
</dbReference>
<feature type="domain" description="GS beta-grasp" evidence="3">
    <location>
        <begin position="65"/>
        <end position="159"/>
    </location>
</feature>
<evidence type="ECO:0000256" key="2">
    <source>
        <dbReference type="RuleBase" id="RU000384"/>
    </source>
</evidence>
<dbReference type="GO" id="GO:0006542">
    <property type="term" value="P:glutamine biosynthetic process"/>
    <property type="evidence" value="ECO:0007669"/>
    <property type="project" value="InterPro"/>
</dbReference>
<dbReference type="RefSeq" id="WP_022045404.1">
    <property type="nucleotide sequence ID" value="NZ_CP173697.1"/>
</dbReference>
<dbReference type="Proteomes" id="UP000049979">
    <property type="component" value="Unassembled WGS sequence"/>
</dbReference>
<dbReference type="InterPro" id="IPR008146">
    <property type="entry name" value="Gln_synth_cat_dom"/>
</dbReference>
<name>A0A0M6WDN7_9FIRM</name>
<dbReference type="InterPro" id="IPR052725">
    <property type="entry name" value="GS_Type-3"/>
</dbReference>